<protein>
    <submittedName>
        <fullName evidence="1">Uncharacterized protein</fullName>
    </submittedName>
</protein>
<organism evidence="1 2">
    <name type="scientific">Coemansia thaxteri</name>
    <dbReference type="NCBI Taxonomy" id="2663907"/>
    <lineage>
        <taxon>Eukaryota</taxon>
        <taxon>Fungi</taxon>
        <taxon>Fungi incertae sedis</taxon>
        <taxon>Zoopagomycota</taxon>
        <taxon>Kickxellomycotina</taxon>
        <taxon>Kickxellomycetes</taxon>
        <taxon>Kickxellales</taxon>
        <taxon>Kickxellaceae</taxon>
        <taxon>Coemansia</taxon>
    </lineage>
</organism>
<evidence type="ECO:0000313" key="1">
    <source>
        <dbReference type="EMBL" id="KAJ2000151.1"/>
    </source>
</evidence>
<dbReference type="AlphaFoldDB" id="A0A9W8EDA8"/>
<sequence>MEYVLQQLSDIIKDVGRASRPSTSQAGGAIGAAEHVEVALADLYVLLGHEHALSALKLVDRGVVCLSSSSRSLFKVKREALDDDNNDDCYCLLPGLFCSACTRQGAVAAEASSDCRQQTVAAPCIHTTATLLAVAQHRHASKALSPQELAAKLFAMT</sequence>
<evidence type="ECO:0000313" key="2">
    <source>
        <dbReference type="Proteomes" id="UP001150907"/>
    </source>
</evidence>
<proteinExistence type="predicted"/>
<gene>
    <name evidence="1" type="ORF">H4R26_004750</name>
</gene>
<reference evidence="1" key="1">
    <citation type="submission" date="2022-07" db="EMBL/GenBank/DDBJ databases">
        <title>Phylogenomic reconstructions and comparative analyses of Kickxellomycotina fungi.</title>
        <authorList>
            <person name="Reynolds N.K."/>
            <person name="Stajich J.E."/>
            <person name="Barry K."/>
            <person name="Grigoriev I.V."/>
            <person name="Crous P."/>
            <person name="Smith M.E."/>
        </authorList>
    </citation>
    <scope>NUCLEOTIDE SEQUENCE</scope>
    <source>
        <strain evidence="1">IMI 214461</strain>
    </source>
</reference>
<dbReference type="OrthoDB" id="5539513at2759"/>
<keyword evidence="2" id="KW-1185">Reference proteome</keyword>
<comment type="caution">
    <text evidence="1">The sequence shown here is derived from an EMBL/GenBank/DDBJ whole genome shotgun (WGS) entry which is preliminary data.</text>
</comment>
<name>A0A9W8EDA8_9FUNG</name>
<dbReference type="EMBL" id="JANBQF010000576">
    <property type="protein sequence ID" value="KAJ2000151.1"/>
    <property type="molecule type" value="Genomic_DNA"/>
</dbReference>
<accession>A0A9W8EDA8</accession>
<dbReference type="Proteomes" id="UP001150907">
    <property type="component" value="Unassembled WGS sequence"/>
</dbReference>